<dbReference type="InParanoid" id="A0A1D3CT27"/>
<keyword evidence="4" id="KW-1185">Reference proteome</keyword>
<comment type="caution">
    <text evidence="3">The sequence shown here is derived from an EMBL/GenBank/DDBJ whole genome shotgun (WGS) entry which is preliminary data.</text>
</comment>
<sequence length="2271" mass="238814">MDTRRLAARHMPKMLSAWRLLQLQLTLLWRTMPGALFGARMAASRIVSPFSGALSLRIWGGTLVLLLFAGLMAAEEQPQQPFPPLLPEGLSIGPSQVLLPWIPPSHTAQFPAVRAQLQLEGSKGSLEGHDICFYWAVQNPQVLSLLHPDCSPVHPAALCRIDGGQSSSLEARRKSVGAAASGSTCFSRVLVEALPQSVGRRASSWIFASEETSFSSDVSSEGSPQYLQASGRAFRSQVLVAPIVQLSFSTRDKRLAIGQLGDVSLIAYDAEGNVFSSLEGLPFVWDVEGEGHIVQVEPVEADAVAGTQARRLVEEVGAKEEQQRGGKMRWRSDAIVLRGKSTGKATVRARLAVAEYGEVPPAEVHFVIHELVALSPAVLLVPPAAVFSLRLLRLWEDGRQEPLPLPNPAFHWHAEDVSVVSTLSGPLAVPSEGASQLLQVTDGGVVTASGQLETAEGMEVLTGRALVVCSDLRIGEKQQADVAVVVPSALRLLYEDTEGLSAQAIWKRMTAAASTAAAASAAGSTAGKGSSNAAGDAGTMAEKAVLLRLLQLSEEPQIEDGRSGVEVSTVLPPLRLSATPHDKRSSEGRKGGLLYLVKGYEYLFKAELLGSLAERGDAGALEDGVSRLLLPSNAVLHWTCKDAGEAPSSENGRLSCPLEKSVASQQAYALFRASALGEGMLQVSLLQIGSSPAPVWRGLDPPTATVKVRVVAPVAFRLLPTLETLEKPSATGAFHRMHQRRMIRRLTVPLFIAPGSRISLEPVGGSGEYGLSSSDPSVCTITAASPRGAPFSSSGLLSRIATAPTELFTVQGGHAAGVASLLLWDLRQPQNAVLLTVVVAPPSSLEMRLQHFLLPLVKETHPSHKKTGASFAETTAVAIAFADLSESLPLLPEASRLWLQSSGGEGERKEASWGSASGSAAFPAWPQTLEAAREYMRGVVVAAEEGIQEGSSDAEEDAAIASMPHRQPLHPFWISSVQLASCPEAQFAVEGNSVVITTKGEATIPYTCGVVSLRGIRKGSASLTATIHQHAQQRLRATARLDVYLPLELWMLMSSPVLPLPQPARLSSSRMAPLLQRLTEDPRTTTSATPSGAAEAALRAHLDLQPPGGPSANSETLLQYGEEEASVVAVVSEASGSLTRVICLQPSRIPVAIQFRSLQESKQPAITASREDTASLLISCGLPEMVELRALPSLSQPYMDMNFGAAAEKVVPSLARKSLGGLPVPSATLTAAKALTISLPRLEEMRQEAEKASEGLFLQCGALHVFSVFAYDAKLRALHGTDAFATQWEFEPVDSAAAALTSRQQQKEVSTKPIWQVLPHAASERHEAFSRGASLGVLAVPPSLCCGAFTLRAVISPPERPHVARLKEALPSAAWATLEASLSRWREAADAGREQQQQLPLWKQGHTQDSLTLLLSPPLRLLPSSAALLPGSTAAAAAQPAAAAAQPAAAGAQQRREIETVRLLYLPGHISRLLVQFGSPDTEAFHIAASPSAPTAAAGGGSLRAGGMRLVVHGELVGASRSATTPSLACLSPAEAAARFAVLKGGLLDAASGAGADVLPAVEDAACVGLKLWEDLVSLPLAFPPYAFSRDPFTPSCPLSVRELFIPSPPLPAAAVEDPLLQQQLQQQRLPTLLLEASDTRLLSPWQSLDASSSSSSSGSSGPPPQLVARVQFVRLRSVRLVLLPTPLSVSLSGVKTGGAGEGGEEKREGHFACSGGEEASAQQHGSAEIEAGKIYGVRVDLIADDGAPVDPRYFSAVRLSLTARRTAEGSSKMDGKGVEAFRESASVGGEILSPFFQGGFNTEAPLAAASYGATVPSEEATLPALFGLPEGWNRLSSLSIEEAGCAHFFLAASDVQGSFVLHAEAHEAPPAYADAAAAAALGAAAITTHLTVRIHPPLQLVPRELVLLPGGHSFELTLRGGPEEALLNAESGRGGSGAVGDGVSHSSKSEKDGNSKEEEYSKRFAVEDARVARLSKAFPQLLLTGEEGETRVFARLLQHSAGGKKLLAEAVIPVVVALPRSGAIRHGPPLPPLGGTGVARGASLQRSDGWQATLPSPAARVGYSRAAMVAAGAASGEGSGGELQHSSTIVYLGHVVPLHAALFDKENRQFTPPHLLLPTGPLRNAALASRNSEEEAQRELHFGALGLMPHAGAVQCQFSWEVRGSSGALLLAPLDAPDGEPAFVNALSPPAADAAGEEAGEEDGSSSWQGFSRRHLKGQTQLQARGLAEVLLLGASEGEARVALTVACFRNNRPVVSFSAGEHSSPLLPN</sequence>
<dbReference type="EMBL" id="JROU02002060">
    <property type="protein sequence ID" value="OEH74354.1"/>
    <property type="molecule type" value="Genomic_DNA"/>
</dbReference>
<evidence type="ECO:0000313" key="4">
    <source>
        <dbReference type="Proteomes" id="UP000095192"/>
    </source>
</evidence>
<dbReference type="VEuPathDB" id="ToxoDB:cyc_08484"/>
<protein>
    <recommendedName>
        <fullName evidence="2">NUP210 Ig-like domain-containing protein</fullName>
    </recommendedName>
</protein>
<dbReference type="Pfam" id="PF22969">
    <property type="entry name" value="Ig_NUP210_2nd"/>
    <property type="match status" value="1"/>
</dbReference>
<gene>
    <name evidence="3" type="ORF">cyc_08484</name>
</gene>
<organism evidence="3 4">
    <name type="scientific">Cyclospora cayetanensis</name>
    <dbReference type="NCBI Taxonomy" id="88456"/>
    <lineage>
        <taxon>Eukaryota</taxon>
        <taxon>Sar</taxon>
        <taxon>Alveolata</taxon>
        <taxon>Apicomplexa</taxon>
        <taxon>Conoidasida</taxon>
        <taxon>Coccidia</taxon>
        <taxon>Eucoccidiorida</taxon>
        <taxon>Eimeriorina</taxon>
        <taxon>Eimeriidae</taxon>
        <taxon>Cyclospora</taxon>
    </lineage>
</organism>
<reference evidence="3 4" key="1">
    <citation type="journal article" date="2016" name="BMC Genomics">
        <title>Comparative genomics reveals Cyclospora cayetanensis possesses coccidia-like metabolism and invasion components but unique surface antigens.</title>
        <authorList>
            <person name="Liu S."/>
            <person name="Wang L."/>
            <person name="Zheng H."/>
            <person name="Xu Z."/>
            <person name="Roellig D.M."/>
            <person name="Li N."/>
            <person name="Frace M.A."/>
            <person name="Tang K."/>
            <person name="Arrowood M.J."/>
            <person name="Moss D.M."/>
            <person name="Zhang L."/>
            <person name="Feng Y."/>
            <person name="Xiao L."/>
        </authorList>
    </citation>
    <scope>NUCLEOTIDE SEQUENCE [LARGE SCALE GENOMIC DNA]</scope>
    <source>
        <strain evidence="3 4">CHN_HEN01</strain>
    </source>
</reference>
<feature type="compositionally biased region" description="Acidic residues" evidence="1">
    <location>
        <begin position="2196"/>
        <end position="2205"/>
    </location>
</feature>
<dbReference type="Proteomes" id="UP000095192">
    <property type="component" value="Unassembled WGS sequence"/>
</dbReference>
<evidence type="ECO:0000313" key="3">
    <source>
        <dbReference type="EMBL" id="OEH74354.1"/>
    </source>
</evidence>
<evidence type="ECO:0000259" key="2">
    <source>
        <dbReference type="Pfam" id="PF22969"/>
    </source>
</evidence>
<evidence type="ECO:0000256" key="1">
    <source>
        <dbReference type="SAM" id="MobiDB-lite"/>
    </source>
</evidence>
<feature type="compositionally biased region" description="Basic and acidic residues" evidence="1">
    <location>
        <begin position="1948"/>
        <end position="1961"/>
    </location>
</feature>
<feature type="domain" description="NUP210 Ig-like" evidence="2">
    <location>
        <begin position="263"/>
        <end position="361"/>
    </location>
</feature>
<dbReference type="InterPro" id="IPR045197">
    <property type="entry name" value="NUP210-like"/>
</dbReference>
<feature type="region of interest" description="Disordered" evidence="1">
    <location>
        <begin position="1927"/>
        <end position="1961"/>
    </location>
</feature>
<dbReference type="PANTHER" id="PTHR23019:SF0">
    <property type="entry name" value="NUCLEAR PORE MEMBRANE GLYCOPROTEIN 210"/>
    <property type="match status" value="1"/>
</dbReference>
<dbReference type="InterPro" id="IPR055097">
    <property type="entry name" value="Ig_NUP210_2nd"/>
</dbReference>
<name>A0A1D3CT27_9EIME</name>
<dbReference type="PANTHER" id="PTHR23019">
    <property type="entry name" value="NUCLEAR PORE MEMBRANE GLYCOPROTEIN GP210-RELATED"/>
    <property type="match status" value="1"/>
</dbReference>
<accession>A0A1D3CT27</accession>
<proteinExistence type="predicted"/>
<dbReference type="VEuPathDB" id="ToxoDB:LOC34624202"/>
<feature type="region of interest" description="Disordered" evidence="1">
    <location>
        <begin position="2192"/>
        <end position="2211"/>
    </location>
</feature>